<dbReference type="SUPFAM" id="SSF46894">
    <property type="entry name" value="C-terminal effector domain of the bipartite response regulators"/>
    <property type="match status" value="1"/>
</dbReference>
<dbReference type="PROSITE" id="PS51755">
    <property type="entry name" value="OMPR_PHOB"/>
    <property type="match status" value="1"/>
</dbReference>
<evidence type="ECO:0000313" key="5">
    <source>
        <dbReference type="EMBL" id="BDG73539.1"/>
    </source>
</evidence>
<dbReference type="Gene3D" id="1.10.10.10">
    <property type="entry name" value="Winged helix-like DNA-binding domain superfamily/Winged helix DNA-binding domain"/>
    <property type="match status" value="1"/>
</dbReference>
<dbReference type="Pfam" id="PF00486">
    <property type="entry name" value="Trans_reg_C"/>
    <property type="match status" value="1"/>
</dbReference>
<accession>A0ABN6P4F4</accession>
<dbReference type="InterPro" id="IPR001867">
    <property type="entry name" value="OmpR/PhoB-type_DNA-bd"/>
</dbReference>
<dbReference type="SUPFAM" id="SSF48452">
    <property type="entry name" value="TPR-like"/>
    <property type="match status" value="1"/>
</dbReference>
<proteinExistence type="predicted"/>
<evidence type="ECO:0000256" key="1">
    <source>
        <dbReference type="ARBA" id="ARBA00023125"/>
    </source>
</evidence>
<organism evidence="5 6">
    <name type="scientific">Roseomonas fluvialis</name>
    <dbReference type="NCBI Taxonomy" id="1750527"/>
    <lineage>
        <taxon>Bacteria</taxon>
        <taxon>Pseudomonadati</taxon>
        <taxon>Pseudomonadota</taxon>
        <taxon>Alphaproteobacteria</taxon>
        <taxon>Acetobacterales</taxon>
        <taxon>Roseomonadaceae</taxon>
        <taxon>Roseomonas</taxon>
    </lineage>
</organism>
<keyword evidence="6" id="KW-1185">Reference proteome</keyword>
<gene>
    <name evidence="5" type="ORF">Rmf_34680</name>
</gene>
<dbReference type="InterPro" id="IPR019734">
    <property type="entry name" value="TPR_rpt"/>
</dbReference>
<name>A0ABN6P4F4_9PROT</name>
<protein>
    <recommendedName>
        <fullName evidence="4">OmpR/PhoB-type domain-containing protein</fullName>
    </recommendedName>
</protein>
<feature type="domain" description="OmpR/PhoB-type" evidence="4">
    <location>
        <begin position="5"/>
        <end position="101"/>
    </location>
</feature>
<evidence type="ECO:0000256" key="2">
    <source>
        <dbReference type="PROSITE-ProRule" id="PRU00339"/>
    </source>
</evidence>
<dbReference type="Gene3D" id="1.25.40.10">
    <property type="entry name" value="Tetratricopeptide repeat domain"/>
    <property type="match status" value="1"/>
</dbReference>
<reference evidence="5 6" key="1">
    <citation type="journal article" date="2016" name="Microbes Environ.">
        <title>Phylogenetically diverse aerobic anoxygenic phototrophic bacteria isolated from epilithic biofilms in Tama river, Japan.</title>
        <authorList>
            <person name="Hirose S."/>
            <person name="Matsuura K."/>
            <person name="Haruta S."/>
        </authorList>
    </citation>
    <scope>NUCLEOTIDE SEQUENCE [LARGE SCALE GENOMIC DNA]</scope>
    <source>
        <strain evidence="5 6">S08</strain>
    </source>
</reference>
<feature type="DNA-binding region" description="OmpR/PhoB-type" evidence="3">
    <location>
        <begin position="5"/>
        <end position="101"/>
    </location>
</feature>
<evidence type="ECO:0000256" key="3">
    <source>
        <dbReference type="PROSITE-ProRule" id="PRU01091"/>
    </source>
</evidence>
<keyword evidence="1 3" id="KW-0238">DNA-binding</keyword>
<dbReference type="Proteomes" id="UP000831327">
    <property type="component" value="Chromosome"/>
</dbReference>
<evidence type="ECO:0000259" key="4">
    <source>
        <dbReference type="PROSITE" id="PS51755"/>
    </source>
</evidence>
<dbReference type="InterPro" id="IPR011990">
    <property type="entry name" value="TPR-like_helical_dom_sf"/>
</dbReference>
<feature type="repeat" description="TPR" evidence="2">
    <location>
        <begin position="383"/>
        <end position="416"/>
    </location>
</feature>
<dbReference type="CDD" id="cd00383">
    <property type="entry name" value="trans_reg_C"/>
    <property type="match status" value="1"/>
</dbReference>
<dbReference type="PROSITE" id="PS50005">
    <property type="entry name" value="TPR"/>
    <property type="match status" value="1"/>
</dbReference>
<dbReference type="InterPro" id="IPR016032">
    <property type="entry name" value="Sig_transdc_resp-reg_C-effctor"/>
</dbReference>
<evidence type="ECO:0000313" key="6">
    <source>
        <dbReference type="Proteomes" id="UP000831327"/>
    </source>
</evidence>
<keyword evidence="2" id="KW-0802">TPR repeat</keyword>
<dbReference type="RefSeq" id="WP_244407760.1">
    <property type="nucleotide sequence ID" value="NZ_AP025637.1"/>
</dbReference>
<dbReference type="InterPro" id="IPR036388">
    <property type="entry name" value="WH-like_DNA-bd_sf"/>
</dbReference>
<dbReference type="EMBL" id="AP025637">
    <property type="protein sequence ID" value="BDG73539.1"/>
    <property type="molecule type" value="Genomic_DNA"/>
</dbReference>
<sequence>MALSATGTLLGGALLDAERGVLRAADGTATTLRPKTLELLQLLVRRAGRLVLRTEILDEVWRDLHVTDDSITQCVVELRRALGSDAGMLRTIPKRGYVLECAEMASATEPAPAIPAMAAAVGVPVVAVMPFRQEAPDSGLATFGQGVLEGVVGALAALREPVVISANTTAQLAQSETDPRTIGARLGAGYVASGSLRRAGSRLRLTVELADARSAAVLWQRPFDIDDTDGFDAQDRIAAVIANTLAPRVHTVELTLARRARPAEQSAYHLLLEARQVMFRMTHTAFHEAGLLLALAQARDPASAAVRAERAAWHGLRIGQGWAEDREAETLALEQALADALDRDGAQPRALAMLGHNHTILRRRHDDALVLFNRALAAAPNDAEALMWTAPTFAYLGDSREAIRRAERAMSLSPEDPFLFRYQHFLSIAHYAAGEFDAAAKWGISAERANPNYTSNLNVTAASLAAIGRLAEAHHLARRVREMKPGYRVSHILPRLPYRDAAIRQRFGEHLVLAGFPA</sequence>
<dbReference type="SMART" id="SM00862">
    <property type="entry name" value="Trans_reg_C"/>
    <property type="match status" value="1"/>
</dbReference>